<keyword evidence="1" id="KW-1133">Transmembrane helix</keyword>
<protein>
    <submittedName>
        <fullName evidence="2">Uncharacterized protein</fullName>
    </submittedName>
</protein>
<reference evidence="2 3" key="1">
    <citation type="submission" date="2017-06" db="EMBL/GenBank/DDBJ databases">
        <authorList>
            <person name="Kim H.J."/>
            <person name="Triplett B.A."/>
        </authorList>
    </citation>
    <scope>NUCLEOTIDE SEQUENCE [LARGE SCALE GENOMIC DNA]</scope>
    <source>
        <strain evidence="2 3">DSM 22179</strain>
    </source>
</reference>
<accession>A0A212U5Y6</accession>
<keyword evidence="1" id="KW-0472">Membrane</keyword>
<sequence>MELVRWILVTETWIMLALAVTSLVVEVRALVHALTTRVDAFPAADARTKVFWVVVLALCAAVGAWFVYGYAFAALRGLWAPFVGMTLLGLVAVIVATVYLASTKPRIEGVLANAQSPGRMW</sequence>
<dbReference type="RefSeq" id="WP_088819042.1">
    <property type="nucleotide sequence ID" value="NZ_FYEZ01000003.1"/>
</dbReference>
<organism evidence="2 3">
    <name type="scientific">Kytococcus aerolatus</name>
    <dbReference type="NCBI Taxonomy" id="592308"/>
    <lineage>
        <taxon>Bacteria</taxon>
        <taxon>Bacillati</taxon>
        <taxon>Actinomycetota</taxon>
        <taxon>Actinomycetes</taxon>
        <taxon>Micrococcales</taxon>
        <taxon>Kytococcaceae</taxon>
        <taxon>Kytococcus</taxon>
    </lineage>
</organism>
<dbReference type="AlphaFoldDB" id="A0A212U5Y6"/>
<feature type="transmembrane region" description="Helical" evidence="1">
    <location>
        <begin position="12"/>
        <end position="31"/>
    </location>
</feature>
<name>A0A212U5Y6_9MICO</name>
<feature type="transmembrane region" description="Helical" evidence="1">
    <location>
        <begin position="51"/>
        <end position="72"/>
    </location>
</feature>
<gene>
    <name evidence="2" type="ORF">SAMN05445756_2072</name>
</gene>
<dbReference type="Proteomes" id="UP000198122">
    <property type="component" value="Unassembled WGS sequence"/>
</dbReference>
<proteinExistence type="predicted"/>
<dbReference type="Pfam" id="PF10724">
    <property type="entry name" value="DUF2516"/>
    <property type="match status" value="1"/>
</dbReference>
<dbReference type="InterPro" id="IPR019662">
    <property type="entry name" value="DUF2516"/>
</dbReference>
<keyword evidence="1" id="KW-0812">Transmembrane</keyword>
<keyword evidence="3" id="KW-1185">Reference proteome</keyword>
<evidence type="ECO:0000313" key="3">
    <source>
        <dbReference type="Proteomes" id="UP000198122"/>
    </source>
</evidence>
<evidence type="ECO:0000256" key="1">
    <source>
        <dbReference type="SAM" id="Phobius"/>
    </source>
</evidence>
<dbReference type="EMBL" id="FYEZ01000003">
    <property type="protein sequence ID" value="SNC73647.1"/>
    <property type="molecule type" value="Genomic_DNA"/>
</dbReference>
<evidence type="ECO:0000313" key="2">
    <source>
        <dbReference type="EMBL" id="SNC73647.1"/>
    </source>
</evidence>
<feature type="transmembrane region" description="Helical" evidence="1">
    <location>
        <begin position="78"/>
        <end position="101"/>
    </location>
</feature>